<proteinExistence type="predicted"/>
<evidence type="ECO:0000313" key="2">
    <source>
        <dbReference type="Proteomes" id="UP001057402"/>
    </source>
</evidence>
<comment type="caution">
    <text evidence="1">The sequence shown here is derived from an EMBL/GenBank/DDBJ whole genome shotgun (WGS) entry which is preliminary data.</text>
</comment>
<dbReference type="EMBL" id="CM042883">
    <property type="protein sequence ID" value="KAI4378829.1"/>
    <property type="molecule type" value="Genomic_DNA"/>
</dbReference>
<evidence type="ECO:0000313" key="1">
    <source>
        <dbReference type="EMBL" id="KAI4378829.1"/>
    </source>
</evidence>
<organism evidence="1 2">
    <name type="scientific">Melastoma candidum</name>
    <dbReference type="NCBI Taxonomy" id="119954"/>
    <lineage>
        <taxon>Eukaryota</taxon>
        <taxon>Viridiplantae</taxon>
        <taxon>Streptophyta</taxon>
        <taxon>Embryophyta</taxon>
        <taxon>Tracheophyta</taxon>
        <taxon>Spermatophyta</taxon>
        <taxon>Magnoliopsida</taxon>
        <taxon>eudicotyledons</taxon>
        <taxon>Gunneridae</taxon>
        <taxon>Pentapetalae</taxon>
        <taxon>rosids</taxon>
        <taxon>malvids</taxon>
        <taxon>Myrtales</taxon>
        <taxon>Melastomataceae</taxon>
        <taxon>Melastomatoideae</taxon>
        <taxon>Melastomateae</taxon>
        <taxon>Melastoma</taxon>
    </lineage>
</organism>
<gene>
    <name evidence="1" type="ORF">MLD38_016255</name>
</gene>
<keyword evidence="2" id="KW-1185">Reference proteome</keyword>
<sequence length="627" mass="72011">MDGESPCRRLPNHLSSRPSMDSQDSWFDSSEVMASLLASTSLLSESWRLCGLADRSCQPELLRGGDVAYVAFPGNREIDLCAGLSDRLEGTPFSSLACQVGYNPGRSNSHIVMVHGEFLRLFMDFYGRSEFLDQMKELSVQSKSVVITGHSIGATTASLTTLWLLSKSIVSRKQVLCITFGSPLAGNVTLSHAVHQQRWSGNFCHVVSKLDIMPRLCLASLNSFNSHVQRLLWVYWSCRMGPDSEKPIENVDREYGFQELFQVVLSQAEAAAFSDRYDNRLFQPFGTYLFCSENGAICMDNPSSVLTMMYLMLRSGSPSCSFRDHLKYGDYVSMLFMQCLKVRSSNDDDLSESSYESSASFLLQSIAMDLRDINVTRARDCLHTARRMGLYPNLNCADLAIKLSKIAPHRAQLEWYKTRCEEAEDQLGYYDMFKKMGAGTRKREYTVNMNLYKLGSFWDHVISMVENNEVPPDFMSRKWLFTSQAYRLIAEPLEIARYYRLGMHHQKGHYRTHGREKRFEVLERWWNERSTDRVTPRRERFASLTQDALFWARLEEAREGIVSARDENNPDNLRRLLKELRGFEDYAAGLTERREVSADVLAWNSSYSSWVEDWRLLKLQSLHLLDD</sequence>
<accession>A0ACB9RMI4</accession>
<protein>
    <submittedName>
        <fullName evidence="1">Uncharacterized protein</fullName>
    </submittedName>
</protein>
<name>A0ACB9RMI4_9MYRT</name>
<dbReference type="Proteomes" id="UP001057402">
    <property type="component" value="Chromosome 4"/>
</dbReference>
<reference evidence="2" key="1">
    <citation type="journal article" date="2023" name="Front. Plant Sci.">
        <title>Chromosomal-level genome assembly of Melastoma candidum provides insights into trichome evolution.</title>
        <authorList>
            <person name="Zhong Y."/>
            <person name="Wu W."/>
            <person name="Sun C."/>
            <person name="Zou P."/>
            <person name="Liu Y."/>
            <person name="Dai S."/>
            <person name="Zhou R."/>
        </authorList>
    </citation>
    <scope>NUCLEOTIDE SEQUENCE [LARGE SCALE GENOMIC DNA]</scope>
</reference>